<dbReference type="Gene3D" id="3.30.1330.30">
    <property type="match status" value="1"/>
</dbReference>
<evidence type="ECO:0000256" key="1">
    <source>
        <dbReference type="SAM" id="Phobius"/>
    </source>
</evidence>
<dbReference type="InterPro" id="IPR040051">
    <property type="entry name" value="SECISBP2"/>
</dbReference>
<dbReference type="WBParaSite" id="nRc.2.0.1.t32029-RA">
    <property type="protein sequence ID" value="nRc.2.0.1.t32029-RA"/>
    <property type="gene ID" value="nRc.2.0.1.g32029"/>
</dbReference>
<name>A0A915K139_ROMCU</name>
<dbReference type="GO" id="GO:0003730">
    <property type="term" value="F:mRNA 3'-UTR binding"/>
    <property type="evidence" value="ECO:0007669"/>
    <property type="project" value="TreeGrafter"/>
</dbReference>
<evidence type="ECO:0000313" key="4">
    <source>
        <dbReference type="WBParaSite" id="nRc.2.0.1.t32029-RA"/>
    </source>
</evidence>
<dbReference type="GO" id="GO:0005739">
    <property type="term" value="C:mitochondrion"/>
    <property type="evidence" value="ECO:0007669"/>
    <property type="project" value="TreeGrafter"/>
</dbReference>
<dbReference type="PANTHER" id="PTHR13284">
    <property type="entry name" value="GH01354P"/>
    <property type="match status" value="1"/>
</dbReference>
<dbReference type="PANTHER" id="PTHR13284:SF4">
    <property type="entry name" value="C2H2-TYPE DOMAIN-CONTAINING PROTEIN"/>
    <property type="match status" value="1"/>
</dbReference>
<reference evidence="4" key="1">
    <citation type="submission" date="2022-11" db="UniProtKB">
        <authorList>
            <consortium name="WormBaseParasite"/>
        </authorList>
    </citation>
    <scope>IDENTIFICATION</scope>
</reference>
<protein>
    <submittedName>
        <fullName evidence="4">Ribosomal protein L7Ae/L30e/S12e/Gadd45 domain-containing protein</fullName>
    </submittedName>
</protein>
<dbReference type="GO" id="GO:1990904">
    <property type="term" value="C:ribonucleoprotein complex"/>
    <property type="evidence" value="ECO:0007669"/>
    <property type="project" value="TreeGrafter"/>
</dbReference>
<keyword evidence="1" id="KW-1133">Transmembrane helix</keyword>
<dbReference type="InterPro" id="IPR029064">
    <property type="entry name" value="Ribosomal_eL30-like_sf"/>
</dbReference>
<dbReference type="Proteomes" id="UP000887565">
    <property type="component" value="Unplaced"/>
</dbReference>
<accession>A0A915K139</accession>
<keyword evidence="1" id="KW-0812">Transmembrane</keyword>
<dbReference type="GO" id="GO:0043021">
    <property type="term" value="F:ribonucleoprotein complex binding"/>
    <property type="evidence" value="ECO:0007669"/>
    <property type="project" value="TreeGrafter"/>
</dbReference>
<dbReference type="AlphaFoldDB" id="A0A915K139"/>
<evidence type="ECO:0000313" key="3">
    <source>
        <dbReference type="Proteomes" id="UP000887565"/>
    </source>
</evidence>
<proteinExistence type="predicted"/>
<dbReference type="InterPro" id="IPR004038">
    <property type="entry name" value="Ribosomal_eL8/eL30/eS12/Gad45"/>
</dbReference>
<organism evidence="3 4">
    <name type="scientific">Romanomermis culicivorax</name>
    <name type="common">Nematode worm</name>
    <dbReference type="NCBI Taxonomy" id="13658"/>
    <lineage>
        <taxon>Eukaryota</taxon>
        <taxon>Metazoa</taxon>
        <taxon>Ecdysozoa</taxon>
        <taxon>Nematoda</taxon>
        <taxon>Enoplea</taxon>
        <taxon>Dorylaimia</taxon>
        <taxon>Mermithida</taxon>
        <taxon>Mermithoidea</taxon>
        <taxon>Mermithidae</taxon>
        <taxon>Romanomermis</taxon>
    </lineage>
</organism>
<dbReference type="SUPFAM" id="SSF55315">
    <property type="entry name" value="L30e-like"/>
    <property type="match status" value="1"/>
</dbReference>
<keyword evidence="1" id="KW-0472">Membrane</keyword>
<feature type="domain" description="Ribosomal protein eL8/eL30/eS12/Gadd45" evidence="2">
    <location>
        <begin position="209"/>
        <end position="301"/>
    </location>
</feature>
<dbReference type="Pfam" id="PF01248">
    <property type="entry name" value="Ribosomal_L7Ae"/>
    <property type="match status" value="1"/>
</dbReference>
<sequence length="560" mass="64085">MSIVFNINAPIFIPSRFKSGKYRDEKDSSSTSTWNSCNKGVQVDTEVKIDSGFLVISNYEEFWTAYVRHVGLQTSFVPTNQLYPTLQQFQNFNEIRQSDSIRYRILNVPQKIQENNRPKKPSTVTLSDFVVQADQRPSCSKNSNHVVPKVSADQKAEIIRGNVLDASEPVYHKGKTRNKVKKPSKLKKIILEERENSDSQNLVNTGKKLKAKIRRRLVKGLQETLKMMKVEKVKLVILTPDIEDVSAEGGLNQLIREILDECQKQNVSYVFGLSRWKLGRVVKKYGPVGCVGILNYQGAEQCVSKILELLAINRDLFFDTNHFASLNLDSALLSDPGNMYCYAMTLGVIFYLGIGLLLAWAIVIIILVRHYWWDWLLTCCGCRKKSKNPSSSSSNPVVHDTLESVQIATSATAQETVKIVDFIVPENHQKHRLSKNREIFDAYDHTDCVLPKGSLLARQFSQQICDKDEILKKRRQQQMSKMFSLQGSQMAEILLLQQQQQLRQNHQRQILRHKTLSETNSLPMTVAEDSTIENPNVQEMRKFLKPLQYRSESTRLTAER</sequence>
<evidence type="ECO:0000259" key="2">
    <source>
        <dbReference type="Pfam" id="PF01248"/>
    </source>
</evidence>
<keyword evidence="3" id="KW-1185">Reference proteome</keyword>
<dbReference type="GO" id="GO:0035368">
    <property type="term" value="F:selenocysteine insertion sequence binding"/>
    <property type="evidence" value="ECO:0007669"/>
    <property type="project" value="InterPro"/>
</dbReference>
<feature type="transmembrane region" description="Helical" evidence="1">
    <location>
        <begin position="342"/>
        <end position="368"/>
    </location>
</feature>